<organism evidence="3 4">
    <name type="scientific">Crocosphaera subtropica (strain ATCC 51142 / BH68)</name>
    <name type="common">Cyanothece sp. (strain ATCC 51142)</name>
    <dbReference type="NCBI Taxonomy" id="43989"/>
    <lineage>
        <taxon>Bacteria</taxon>
        <taxon>Bacillati</taxon>
        <taxon>Cyanobacteriota</taxon>
        <taxon>Cyanophyceae</taxon>
        <taxon>Oscillatoriophycideae</taxon>
        <taxon>Chroococcales</taxon>
        <taxon>Aphanothecaceae</taxon>
        <taxon>Crocosphaera</taxon>
        <taxon>Crocosphaera subtropica</taxon>
    </lineage>
</organism>
<dbReference type="EMBL" id="CP000806">
    <property type="protein sequence ID" value="ACB53863.1"/>
    <property type="molecule type" value="Genomic_DNA"/>
</dbReference>
<evidence type="ECO:0000313" key="3">
    <source>
        <dbReference type="EMBL" id="ACB53863.1"/>
    </source>
</evidence>
<evidence type="ECO:0000313" key="4">
    <source>
        <dbReference type="Proteomes" id="UP000001203"/>
    </source>
</evidence>
<sequence length="681" mass="79229">MVISMNTIPNTARLTTLEILLKRQLEKSALGSVLLSVNCFLGEVLLILVDFHNNYSLNLEKIEAFLYKILKQENLAHAYFIEIYYYINGKYCFLDLNQQSSLLDGTIDDSEEIVRINTIPNTTRLTDLEILLKKQLTKFILGSIPLSINCFLGEVLLILVDFHNNDSLNLEKIEAFLYKILKQENLAHAYFIEIYYYINGEYCFLDLGKQPSLLEILAWQLFNKDRRFFVKKHKNLIMNWYQGFIKSLHNNFKSNQLSWLVISGTLGTLTLLTIFYGLTRPCIFNGCSEIKQAQKLSDETEILLNNNTSNSDLNMARIKLESAIKLLDMIPFWSDYHQKSSQLKGKYQQRLNNIVLLNSAREQIDEAMYLYKNSSLSIEKLETTKKEIETGIKTITTIKNNQFLDEVENKDHEKYSQSIEEINNKIALEKQAQKSLKQAEEAALLAQKRENTAHQLKDLELVYNTWLTATKRLQEIQPNTKVYQSSRPLLKTYLSHKTRAQQRKKQEEIAVRLYEEANNYSNLAQKAEENNQWSQAVNYWNMAMVYIKKIPQNTFKGNQIQPFISTYNLSLNKATNQLNQLTQSKTINAELDTMCTMKQKICDYQITEESIKMKLESQYLEQVWMTALQAKAQGNLQIQVELLNHLSTFEHRLQKISNQTGKSIEVYNAQGNLMTVYHRQQ</sequence>
<evidence type="ECO:0000256" key="1">
    <source>
        <dbReference type="SAM" id="Coils"/>
    </source>
</evidence>
<dbReference type="STRING" id="43989.cce_4515"/>
<dbReference type="KEGG" id="cyt:cce_4515"/>
<reference evidence="3 4" key="1">
    <citation type="journal article" date="2008" name="Proc. Natl. Acad. Sci. U.S.A.">
        <title>The genome of Cyanothece 51142, a unicellular diazotrophic cyanobacterium important in the marine nitrogen cycle.</title>
        <authorList>
            <person name="Welsh E.A."/>
            <person name="Liberton M."/>
            <person name="Stoeckel J."/>
            <person name="Loh T."/>
            <person name="Elvitigala T."/>
            <person name="Wang C."/>
            <person name="Wollam A."/>
            <person name="Fulton R.S."/>
            <person name="Clifton S.W."/>
            <person name="Jacobs J.M."/>
            <person name="Aurora R."/>
            <person name="Ghosh B.K."/>
            <person name="Sherman L.A."/>
            <person name="Smith R.D."/>
            <person name="Wilson R.K."/>
            <person name="Pakrasi H.B."/>
        </authorList>
    </citation>
    <scope>NUCLEOTIDE SEQUENCE [LARGE SCALE GENOMIC DNA]</scope>
    <source>
        <strain evidence="4">ATCC 51142 / BH68</strain>
    </source>
</reference>
<accession>B1WUK9</accession>
<evidence type="ECO:0000256" key="2">
    <source>
        <dbReference type="SAM" id="Phobius"/>
    </source>
</evidence>
<feature type="transmembrane region" description="Helical" evidence="2">
    <location>
        <begin position="257"/>
        <end position="278"/>
    </location>
</feature>
<gene>
    <name evidence="3" type="ordered locus">cce_4515</name>
</gene>
<keyword evidence="1" id="KW-0175">Coiled coil</keyword>
<keyword evidence="2" id="KW-0812">Transmembrane</keyword>
<dbReference type="eggNOG" id="COG0457">
    <property type="taxonomic scope" value="Bacteria"/>
</dbReference>
<feature type="coiled-coil region" evidence="1">
    <location>
        <begin position="497"/>
        <end position="530"/>
    </location>
</feature>
<dbReference type="AlphaFoldDB" id="B1WUK9"/>
<keyword evidence="4" id="KW-1185">Reference proteome</keyword>
<protein>
    <submittedName>
        <fullName evidence="3">Uncharacterized protein</fullName>
    </submittedName>
</protein>
<feature type="coiled-coil region" evidence="1">
    <location>
        <begin position="412"/>
        <end position="449"/>
    </location>
</feature>
<dbReference type="HOGENOM" id="CLU_019299_0_0_3"/>
<keyword evidence="2" id="KW-0472">Membrane</keyword>
<name>B1WUK9_CROS5</name>
<keyword evidence="2" id="KW-1133">Transmembrane helix</keyword>
<dbReference type="Proteomes" id="UP000001203">
    <property type="component" value="Chromosome circular"/>
</dbReference>
<proteinExistence type="predicted"/>